<evidence type="ECO:0000313" key="2">
    <source>
        <dbReference type="EMBL" id="SMX66974.1"/>
    </source>
</evidence>
<accession>A0A2H1HVP2</accession>
<dbReference type="RefSeq" id="WP_101553686.1">
    <property type="nucleotide sequence ID" value="NZ_FXYY01000002.1"/>
</dbReference>
<protein>
    <recommendedName>
        <fullName evidence="4">DUF4439 domain-containing protein</fullName>
    </recommendedName>
</protein>
<proteinExistence type="predicted"/>
<reference evidence="2 3" key="1">
    <citation type="submission" date="2017-03" db="EMBL/GenBank/DDBJ databases">
        <authorList>
            <person name="Afonso C.L."/>
            <person name="Miller P.J."/>
            <person name="Scott M.A."/>
            <person name="Spackman E."/>
            <person name="Goraichik I."/>
            <person name="Dimitrov K.M."/>
            <person name="Suarez D.L."/>
            <person name="Swayne D.E."/>
        </authorList>
    </citation>
    <scope>NUCLEOTIDE SEQUENCE [LARGE SCALE GENOMIC DNA]</scope>
    <source>
        <strain evidence="2 3">ATCC 9172</strain>
    </source>
</reference>
<name>A0A2H1HVP2_BRELN</name>
<dbReference type="Proteomes" id="UP000234641">
    <property type="component" value="Unassembled WGS sequence"/>
</dbReference>
<evidence type="ECO:0000313" key="3">
    <source>
        <dbReference type="Proteomes" id="UP000234641"/>
    </source>
</evidence>
<dbReference type="GeneID" id="303221959"/>
<dbReference type="AlphaFoldDB" id="A0A2H1HVP2"/>
<feature type="compositionally biased region" description="Low complexity" evidence="1">
    <location>
        <begin position="170"/>
        <end position="187"/>
    </location>
</feature>
<feature type="region of interest" description="Disordered" evidence="1">
    <location>
        <begin position="157"/>
        <end position="192"/>
    </location>
</feature>
<evidence type="ECO:0008006" key="4">
    <source>
        <dbReference type="Google" id="ProtNLM"/>
    </source>
</evidence>
<sequence length="331" mass="34388">MRFPVSRRGLLTAGVGGLSVGLLTACGLRLDQDPEIPTLDATQQLRNRLARILDSASPGTGDPETAGEDLAAFAAAVGPVWNPPTEFATEAPPTEDERTFVEAAEVASRAVFEASASLGSGLIPVLADVATGLALVAGAKKPEIITTAAELIRAGREELDGSDRGAESTASPSAAGKADADAGANDSGSEETAGQADMYNAILNQSRAAAYGYERLAVNFGSKSRERTAALARLESLGALSGEMLERLGEHTADPAASAWKLDPTPTDADSAKDLALSLEDGIASALLPWLEADASAILRLWESARTRSVFADPQPLRFTYDEPGQAEVQK</sequence>
<gene>
    <name evidence="2" type="ORF">BLIN9172_00499</name>
</gene>
<evidence type="ECO:0000256" key="1">
    <source>
        <dbReference type="SAM" id="MobiDB-lite"/>
    </source>
</evidence>
<dbReference type="Gene3D" id="1.20.1260.10">
    <property type="match status" value="1"/>
</dbReference>
<dbReference type="EMBL" id="FXYY01000002">
    <property type="protein sequence ID" value="SMX66974.1"/>
    <property type="molecule type" value="Genomic_DNA"/>
</dbReference>
<organism evidence="2 3">
    <name type="scientific">Brevibacterium linens ATCC 9172</name>
    <dbReference type="NCBI Taxonomy" id="1255617"/>
    <lineage>
        <taxon>Bacteria</taxon>
        <taxon>Bacillati</taxon>
        <taxon>Actinomycetota</taxon>
        <taxon>Actinomycetes</taxon>
        <taxon>Micrococcales</taxon>
        <taxon>Brevibacteriaceae</taxon>
        <taxon>Brevibacterium</taxon>
    </lineage>
</organism>
<feature type="compositionally biased region" description="Basic and acidic residues" evidence="1">
    <location>
        <begin position="157"/>
        <end position="166"/>
    </location>
</feature>
<dbReference type="InterPro" id="IPR012347">
    <property type="entry name" value="Ferritin-like"/>
</dbReference>
<dbReference type="PROSITE" id="PS51257">
    <property type="entry name" value="PROKAR_LIPOPROTEIN"/>
    <property type="match status" value="1"/>
</dbReference>